<name>A0AA37LWW5_9PEZI</name>
<evidence type="ECO:0000313" key="1">
    <source>
        <dbReference type="EMBL" id="GJC87191.1"/>
    </source>
</evidence>
<accession>A0AA37LWW5</accession>
<evidence type="ECO:0000313" key="2">
    <source>
        <dbReference type="Proteomes" id="UP001055172"/>
    </source>
</evidence>
<gene>
    <name evidence="1" type="ORF">ColLi_10029</name>
</gene>
<dbReference type="AlphaFoldDB" id="A0AA37LWW5"/>
<proteinExistence type="predicted"/>
<reference evidence="1 2" key="1">
    <citation type="submission" date="2021-07" db="EMBL/GenBank/DDBJ databases">
        <title>Genome data of Colletotrichum spaethianum.</title>
        <authorList>
            <person name="Utami Y.D."/>
            <person name="Hiruma K."/>
        </authorList>
    </citation>
    <scope>NUCLEOTIDE SEQUENCE [LARGE SCALE GENOMIC DNA]</scope>
    <source>
        <strain evidence="1 2">MAFF 242679</strain>
    </source>
</reference>
<sequence length="101" mass="10760">MGYGFDENLVALELAQLAPSNIPTAIILDAGSTDSGPEKLALGTMTCPRSSYVKDLTKLLRLVHNFQVPLIFGSAGGDGADEHVRLMEDIIKEISAEETNG</sequence>
<keyword evidence="2" id="KW-1185">Reference proteome</keyword>
<dbReference type="Proteomes" id="UP001055172">
    <property type="component" value="Unassembled WGS sequence"/>
</dbReference>
<protein>
    <submittedName>
        <fullName evidence="1">Uncharacterized protein</fullName>
    </submittedName>
</protein>
<dbReference type="EMBL" id="BPPX01000025">
    <property type="protein sequence ID" value="GJC87191.1"/>
    <property type="molecule type" value="Genomic_DNA"/>
</dbReference>
<comment type="caution">
    <text evidence="1">The sequence shown here is derived from an EMBL/GenBank/DDBJ whole genome shotgun (WGS) entry which is preliminary data.</text>
</comment>
<organism evidence="1 2">
    <name type="scientific">Colletotrichum liriopes</name>
    <dbReference type="NCBI Taxonomy" id="708192"/>
    <lineage>
        <taxon>Eukaryota</taxon>
        <taxon>Fungi</taxon>
        <taxon>Dikarya</taxon>
        <taxon>Ascomycota</taxon>
        <taxon>Pezizomycotina</taxon>
        <taxon>Sordariomycetes</taxon>
        <taxon>Hypocreomycetidae</taxon>
        <taxon>Glomerellales</taxon>
        <taxon>Glomerellaceae</taxon>
        <taxon>Colletotrichum</taxon>
        <taxon>Colletotrichum spaethianum species complex</taxon>
    </lineage>
</organism>